<dbReference type="EMBL" id="DRNH01000207">
    <property type="protein sequence ID" value="HFB53846.1"/>
    <property type="molecule type" value="Genomic_DNA"/>
</dbReference>
<proteinExistence type="predicted"/>
<protein>
    <submittedName>
        <fullName evidence="1">Uncharacterized protein</fullName>
    </submittedName>
</protein>
<gene>
    <name evidence="1" type="ORF">ENJ67_03860</name>
</gene>
<sequence length="83" mass="9544">MKKCNGTPYNILILDPHNSNDLKTILLQNKEEFTNFLYKIGLNVEHKEETYNSINHSSTVLTLKTTCFKVDFNDNSVKIAPLK</sequence>
<organism evidence="1">
    <name type="scientific">Sulfurimonas autotrophica</name>
    <dbReference type="NCBI Taxonomy" id="202747"/>
    <lineage>
        <taxon>Bacteria</taxon>
        <taxon>Pseudomonadati</taxon>
        <taxon>Campylobacterota</taxon>
        <taxon>Epsilonproteobacteria</taxon>
        <taxon>Campylobacterales</taxon>
        <taxon>Sulfurimonadaceae</taxon>
        <taxon>Sulfurimonas</taxon>
    </lineage>
</organism>
<dbReference type="Proteomes" id="UP000886390">
    <property type="component" value="Unassembled WGS sequence"/>
</dbReference>
<accession>A0A7C3C834</accession>
<reference evidence="1" key="1">
    <citation type="journal article" date="2020" name="mSystems">
        <title>Genome- and Community-Level Interaction Insights into Carbon Utilization and Element Cycling Functions of Hydrothermarchaeota in Hydrothermal Sediment.</title>
        <authorList>
            <person name="Zhou Z."/>
            <person name="Liu Y."/>
            <person name="Xu W."/>
            <person name="Pan J."/>
            <person name="Luo Z.H."/>
            <person name="Li M."/>
        </authorList>
    </citation>
    <scope>NUCLEOTIDE SEQUENCE [LARGE SCALE GENOMIC DNA]</scope>
    <source>
        <strain evidence="1">HyVt-507</strain>
    </source>
</reference>
<dbReference type="AlphaFoldDB" id="A0A7C3C834"/>
<name>A0A7C3C834_9BACT</name>
<evidence type="ECO:0000313" key="1">
    <source>
        <dbReference type="EMBL" id="HFB53846.1"/>
    </source>
</evidence>
<comment type="caution">
    <text evidence="1">The sequence shown here is derived from an EMBL/GenBank/DDBJ whole genome shotgun (WGS) entry which is preliminary data.</text>
</comment>